<dbReference type="Proteomes" id="UP000248817">
    <property type="component" value="Unassembled WGS sequence"/>
</dbReference>
<reference evidence="1 2" key="1">
    <citation type="submission" date="2018-02" db="EMBL/GenBank/DDBJ databases">
        <title>The genomes of Aspergillus section Nigri reveals drivers in fungal speciation.</title>
        <authorList>
            <consortium name="DOE Joint Genome Institute"/>
            <person name="Vesth T.C."/>
            <person name="Nybo J."/>
            <person name="Theobald S."/>
            <person name="Brandl J."/>
            <person name="Frisvad J.C."/>
            <person name="Nielsen K.F."/>
            <person name="Lyhne E.K."/>
            <person name="Kogle M.E."/>
            <person name="Kuo A."/>
            <person name="Riley R."/>
            <person name="Clum A."/>
            <person name="Nolan M."/>
            <person name="Lipzen A."/>
            <person name="Salamov A."/>
            <person name="Henrissat B."/>
            <person name="Wiebenga A."/>
            <person name="De vries R.P."/>
            <person name="Grigoriev I.V."/>
            <person name="Mortensen U.H."/>
            <person name="Andersen M.R."/>
            <person name="Baker S.E."/>
        </authorList>
    </citation>
    <scope>NUCLEOTIDE SEQUENCE [LARGE SCALE GENOMIC DNA]</scope>
    <source>
        <strain evidence="1 2">CBS 114.80</strain>
    </source>
</reference>
<sequence length="552" mass="59232">MGASPSPILCFQASACWRLNGSTDCGIPTDKTDPVLLHLGTKAAVPYSFEGGSFRKWIGTAGENVDSPNYLGILTLGWCYILSAGLVELQGDGASMRYTECTAMGCGDGVSEDPAANVIDIGAADEDVSRWWAALLAPGEGWKAVGEFLAPWSVAYAGAAQRYCIAWRRSGALRTASTPVPLSSRQAFEALARFALSHNAGRQFLVALATAITVPSHNWHGSAVRLPPPASTHSCVCCPAGAATQSIPPEWAVLHEHLPYYMSLSCHPDALMSSLCGTFWQADVPCTLASPWLHLILTEVREGCEPDHYAEILAIIGGIRRPSISALWLGAAAGGLVPMVIRRVRRGRPPLDPVVSPWTGCAQSFMEGLIRGSYADAQPTDWIWRADVWRLLHLPVVEADGMSYAHPPRTPWEPCGRMRVKDCALRVVAHLTCGRHEFRYHCWAWELEGGEVVHDLGFSAVEQPASASSSVGVAVDVDGGSGCVPDSGPFPSTSCDLEASLEASLEVFRWFVINGEGVPAETLYRDAWLEGLDDDVESEEAVAEDEGGPSSC</sequence>
<protein>
    <submittedName>
        <fullName evidence="1">Uncharacterized protein</fullName>
    </submittedName>
</protein>
<organism evidence="1 2">
    <name type="scientific">Aspergillus indologenus CBS 114.80</name>
    <dbReference type="NCBI Taxonomy" id="1450541"/>
    <lineage>
        <taxon>Eukaryota</taxon>
        <taxon>Fungi</taxon>
        <taxon>Dikarya</taxon>
        <taxon>Ascomycota</taxon>
        <taxon>Pezizomycotina</taxon>
        <taxon>Eurotiomycetes</taxon>
        <taxon>Eurotiomycetidae</taxon>
        <taxon>Eurotiales</taxon>
        <taxon>Aspergillaceae</taxon>
        <taxon>Aspergillus</taxon>
        <taxon>Aspergillus subgen. Circumdati</taxon>
    </lineage>
</organism>
<proteinExistence type="predicted"/>
<keyword evidence="2" id="KW-1185">Reference proteome</keyword>
<dbReference type="EMBL" id="KZ825545">
    <property type="protein sequence ID" value="PYI28568.1"/>
    <property type="molecule type" value="Genomic_DNA"/>
</dbReference>
<evidence type="ECO:0000313" key="2">
    <source>
        <dbReference type="Proteomes" id="UP000248817"/>
    </source>
</evidence>
<name>A0A2V5HVP8_9EURO</name>
<accession>A0A2V5HVP8</accession>
<gene>
    <name evidence="1" type="ORF">BP00DRAFT_488680</name>
</gene>
<dbReference type="AlphaFoldDB" id="A0A2V5HVP8"/>
<evidence type="ECO:0000313" key="1">
    <source>
        <dbReference type="EMBL" id="PYI28568.1"/>
    </source>
</evidence>